<dbReference type="EMBL" id="ML986496">
    <property type="protein sequence ID" value="KAF2275568.1"/>
    <property type="molecule type" value="Genomic_DNA"/>
</dbReference>
<evidence type="ECO:0000256" key="5">
    <source>
        <dbReference type="SAM" id="SignalP"/>
    </source>
</evidence>
<evidence type="ECO:0000256" key="3">
    <source>
        <dbReference type="ARBA" id="ARBA00023026"/>
    </source>
</evidence>
<reference evidence="7" key="1">
    <citation type="journal article" date="2020" name="Stud. Mycol.">
        <title>101 Dothideomycetes genomes: a test case for predicting lifestyles and emergence of pathogens.</title>
        <authorList>
            <person name="Haridas S."/>
            <person name="Albert R."/>
            <person name="Binder M."/>
            <person name="Bloem J."/>
            <person name="Labutti K."/>
            <person name="Salamov A."/>
            <person name="Andreopoulos B."/>
            <person name="Baker S."/>
            <person name="Barry K."/>
            <person name="Bills G."/>
            <person name="Bluhm B."/>
            <person name="Cannon C."/>
            <person name="Castanera R."/>
            <person name="Culley D."/>
            <person name="Daum C."/>
            <person name="Ezra D."/>
            <person name="Gonzalez J."/>
            <person name="Henrissat B."/>
            <person name="Kuo A."/>
            <person name="Liang C."/>
            <person name="Lipzen A."/>
            <person name="Lutzoni F."/>
            <person name="Magnuson J."/>
            <person name="Mondo S."/>
            <person name="Nolan M."/>
            <person name="Ohm R."/>
            <person name="Pangilinan J."/>
            <person name="Park H.-J."/>
            <person name="Ramirez L."/>
            <person name="Alfaro M."/>
            <person name="Sun H."/>
            <person name="Tritt A."/>
            <person name="Yoshinaga Y."/>
            <person name="Zwiers L.-H."/>
            <person name="Turgeon B."/>
            <person name="Goodwin S."/>
            <person name="Spatafora J."/>
            <person name="Crous P."/>
            <person name="Grigoriev I."/>
        </authorList>
    </citation>
    <scope>NUCLEOTIDE SEQUENCE</scope>
    <source>
        <strain evidence="7">CBS 379.55</strain>
    </source>
</reference>
<feature type="region of interest" description="Disordered" evidence="4">
    <location>
        <begin position="91"/>
        <end position="123"/>
    </location>
</feature>
<dbReference type="SUPFAM" id="SSF54106">
    <property type="entry name" value="LysM domain"/>
    <property type="match status" value="3"/>
</dbReference>
<dbReference type="OrthoDB" id="5985073at2759"/>
<keyword evidence="1" id="KW-0147">Chitin-binding</keyword>
<evidence type="ECO:0000256" key="4">
    <source>
        <dbReference type="SAM" id="MobiDB-lite"/>
    </source>
</evidence>
<evidence type="ECO:0000256" key="1">
    <source>
        <dbReference type="ARBA" id="ARBA00022669"/>
    </source>
</evidence>
<dbReference type="AlphaFoldDB" id="A0A6A6JHY5"/>
<name>A0A6A6JHY5_WESOR</name>
<gene>
    <name evidence="7" type="ORF">EI97DRAFT_474829</name>
</gene>
<dbReference type="Pfam" id="PF01476">
    <property type="entry name" value="LysM"/>
    <property type="match status" value="3"/>
</dbReference>
<dbReference type="GeneID" id="54555078"/>
<dbReference type="InterPro" id="IPR036779">
    <property type="entry name" value="LysM_dom_sf"/>
</dbReference>
<evidence type="ECO:0000259" key="6">
    <source>
        <dbReference type="PROSITE" id="PS51782"/>
    </source>
</evidence>
<evidence type="ECO:0000313" key="8">
    <source>
        <dbReference type="Proteomes" id="UP000800097"/>
    </source>
</evidence>
<feature type="compositionally biased region" description="Low complexity" evidence="4">
    <location>
        <begin position="187"/>
        <end position="203"/>
    </location>
</feature>
<feature type="domain" description="LysM" evidence="6">
    <location>
        <begin position="324"/>
        <end position="370"/>
    </location>
</feature>
<feature type="domain" description="LysM" evidence="6">
    <location>
        <begin position="227"/>
        <end position="273"/>
    </location>
</feature>
<dbReference type="InterPro" id="IPR018392">
    <property type="entry name" value="LysM"/>
</dbReference>
<feature type="compositionally biased region" description="Polar residues" evidence="4">
    <location>
        <begin position="204"/>
        <end position="213"/>
    </location>
</feature>
<accession>A0A6A6JHY5</accession>
<evidence type="ECO:0000313" key="7">
    <source>
        <dbReference type="EMBL" id="KAF2275568.1"/>
    </source>
</evidence>
<dbReference type="InterPro" id="IPR052210">
    <property type="entry name" value="LysM1-like"/>
</dbReference>
<feature type="chain" id="PRO_5025407028" evidence="5">
    <location>
        <begin position="19"/>
        <end position="372"/>
    </location>
</feature>
<feature type="region of interest" description="Disordered" evidence="4">
    <location>
        <begin position="187"/>
        <end position="213"/>
    </location>
</feature>
<feature type="domain" description="LysM" evidence="6">
    <location>
        <begin position="37"/>
        <end position="82"/>
    </location>
</feature>
<evidence type="ECO:0000256" key="2">
    <source>
        <dbReference type="ARBA" id="ARBA00022729"/>
    </source>
</evidence>
<sequence length="372" mass="39883">MLFQEATIYAGLLSLASAYLIEPPTTAAPDTAKDCSAWQVATQDDTCVAIAENWLISEADFQAYNPSVGSSCKLIVGNSYCVERNYGVPQSDPMPTPTPVPTTSSAVPTKPSPTNEVSTPRPIQDGMVSNCNKFYFVVKDDTCYDTAAKFSISLDNFYLWNPAVGTDCKKLFPDTYVCVGVIGSSATPTPTPGPSTTIRPSTTKATPTNGISTPTPIQSGMVNNCDDFYFVKDNDICADIVKAYGISLEQFYAWNPAVGNTCSSLQARYYVCVSIVGVSPSTLKTTTKPTKYVCPSATPTPTTTKGGVATPTPVQSGMTGNCKKFYKVVKDDACWAIANTYKIALDDFYKWNPAVGSSCAGLQYDYYVCVGI</sequence>
<feature type="signal peptide" evidence="5">
    <location>
        <begin position="1"/>
        <end position="18"/>
    </location>
</feature>
<dbReference type="PANTHER" id="PTHR34997:SF2">
    <property type="entry name" value="LYSM DOMAIN-CONTAINING PROTEIN-RELATED"/>
    <property type="match status" value="1"/>
</dbReference>
<organism evidence="7 8">
    <name type="scientific">Westerdykella ornata</name>
    <dbReference type="NCBI Taxonomy" id="318751"/>
    <lineage>
        <taxon>Eukaryota</taxon>
        <taxon>Fungi</taxon>
        <taxon>Dikarya</taxon>
        <taxon>Ascomycota</taxon>
        <taxon>Pezizomycotina</taxon>
        <taxon>Dothideomycetes</taxon>
        <taxon>Pleosporomycetidae</taxon>
        <taxon>Pleosporales</taxon>
        <taxon>Sporormiaceae</taxon>
        <taxon>Westerdykella</taxon>
    </lineage>
</organism>
<feature type="domain" description="LysM" evidence="6">
    <location>
        <begin position="133"/>
        <end position="179"/>
    </location>
</feature>
<feature type="compositionally biased region" description="Low complexity" evidence="4">
    <location>
        <begin position="101"/>
        <end position="114"/>
    </location>
</feature>
<keyword evidence="2 5" id="KW-0732">Signal</keyword>
<keyword evidence="8" id="KW-1185">Reference proteome</keyword>
<proteinExistence type="predicted"/>
<protein>
    <submittedName>
        <fullName evidence="7">LysM domain protein</fullName>
    </submittedName>
</protein>
<dbReference type="PROSITE" id="PS51782">
    <property type="entry name" value="LYSM"/>
    <property type="match status" value="4"/>
</dbReference>
<keyword evidence="3" id="KW-0843">Virulence</keyword>
<dbReference type="PANTHER" id="PTHR34997">
    <property type="entry name" value="AM15"/>
    <property type="match status" value="1"/>
</dbReference>
<dbReference type="RefSeq" id="XP_033653107.1">
    <property type="nucleotide sequence ID" value="XM_033801903.1"/>
</dbReference>
<dbReference type="CDD" id="cd00118">
    <property type="entry name" value="LysM"/>
    <property type="match status" value="4"/>
</dbReference>
<dbReference type="SMART" id="SM00257">
    <property type="entry name" value="LysM"/>
    <property type="match status" value="4"/>
</dbReference>
<dbReference type="Proteomes" id="UP000800097">
    <property type="component" value="Unassembled WGS sequence"/>
</dbReference>
<dbReference type="Gene3D" id="3.10.350.10">
    <property type="entry name" value="LysM domain"/>
    <property type="match status" value="4"/>
</dbReference>
<dbReference type="GO" id="GO:0008061">
    <property type="term" value="F:chitin binding"/>
    <property type="evidence" value="ECO:0007669"/>
    <property type="project" value="UniProtKB-KW"/>
</dbReference>